<feature type="domain" description="Vacuolar protein 14 C-terminal Fig4-binding" evidence="6">
    <location>
        <begin position="444"/>
        <end position="605"/>
    </location>
</feature>
<comment type="subcellular location">
    <subcellularLocation>
        <location evidence="1">Endomembrane system</location>
    </subcellularLocation>
</comment>
<evidence type="ECO:0000313" key="7">
    <source>
        <dbReference type="EMBL" id="EDQ91386.1"/>
    </source>
</evidence>
<keyword evidence="3" id="KW-0677">Repeat</keyword>
<keyword evidence="4" id="KW-0472">Membrane</keyword>
<dbReference type="GO" id="GO:0010008">
    <property type="term" value="C:endosome membrane"/>
    <property type="evidence" value="ECO:0000318"/>
    <property type="project" value="GO_Central"/>
</dbReference>
<proteinExistence type="inferred from homology"/>
<evidence type="ECO:0000313" key="8">
    <source>
        <dbReference type="Proteomes" id="UP000001357"/>
    </source>
</evidence>
<dbReference type="KEGG" id="mbr:MONBRDRAFT_23728"/>
<dbReference type="Gene3D" id="1.25.10.10">
    <property type="entry name" value="Leucine-rich Repeat Variant"/>
    <property type="match status" value="1"/>
</dbReference>
<dbReference type="InParanoid" id="A9UU99"/>
<dbReference type="GO" id="GO:0006661">
    <property type="term" value="P:phosphatidylinositol biosynthetic process"/>
    <property type="evidence" value="ECO:0000318"/>
    <property type="project" value="GO_Central"/>
</dbReference>
<protein>
    <recommendedName>
        <fullName evidence="6">Vacuolar protein 14 C-terminal Fig4-binding domain-containing protein</fullName>
    </recommendedName>
</protein>
<organism evidence="7 8">
    <name type="scientific">Monosiga brevicollis</name>
    <name type="common">Choanoflagellate</name>
    <dbReference type="NCBI Taxonomy" id="81824"/>
    <lineage>
        <taxon>Eukaryota</taxon>
        <taxon>Choanoflagellata</taxon>
        <taxon>Craspedida</taxon>
        <taxon>Salpingoecidae</taxon>
        <taxon>Monosiga</taxon>
    </lineage>
</organism>
<dbReference type="Pfam" id="PF12755">
    <property type="entry name" value="Vac14_Fab1_bd"/>
    <property type="match status" value="1"/>
</dbReference>
<dbReference type="PROSITE" id="PS50077">
    <property type="entry name" value="HEAT_REPEAT"/>
    <property type="match status" value="1"/>
</dbReference>
<dbReference type="GeneID" id="5889159"/>
<comment type="similarity">
    <text evidence="2">Belongs to the VAC14 family.</text>
</comment>
<keyword evidence="8" id="KW-1185">Reference proteome</keyword>
<dbReference type="EMBL" id="CH991545">
    <property type="protein sequence ID" value="EDQ91386.1"/>
    <property type="molecule type" value="Genomic_DNA"/>
</dbReference>
<dbReference type="OMA" id="QCYQHVS"/>
<evidence type="ECO:0000256" key="2">
    <source>
        <dbReference type="ARBA" id="ARBA00010225"/>
    </source>
</evidence>
<evidence type="ECO:0000256" key="1">
    <source>
        <dbReference type="ARBA" id="ARBA00004308"/>
    </source>
</evidence>
<evidence type="ECO:0000256" key="5">
    <source>
        <dbReference type="PROSITE-ProRule" id="PRU00103"/>
    </source>
</evidence>
<dbReference type="PANTHER" id="PTHR16023:SF0">
    <property type="entry name" value="PROTEIN VAC14 HOMOLOG"/>
    <property type="match status" value="1"/>
</dbReference>
<dbReference type="Proteomes" id="UP000001357">
    <property type="component" value="Unassembled WGS sequence"/>
</dbReference>
<dbReference type="GO" id="GO:0070772">
    <property type="term" value="C:PAS complex"/>
    <property type="evidence" value="ECO:0000318"/>
    <property type="project" value="GO_Central"/>
</dbReference>
<dbReference type="Pfam" id="PF11916">
    <property type="entry name" value="Vac14_Fig4_bd"/>
    <property type="match status" value="1"/>
</dbReference>
<name>A9UU99_MONBE</name>
<sequence>MAGNGEEDILPPHMARLLTDKLYEKRKTAAVELEKYIKDLLQQSPQNEAKVAAILAHLRKKYFIKTNVNARKGALIAFAAVTMAVKQVLGCSREFMQEVVPPVLTGMTDEDARVRYFACEAMLNIARTARGNVLPFFNRLFDALCKLAADSDPNVRNGIEPLDRTLKDLVTEHGQVDVESFVPLLRDRIRTTDPRARRFLVSWLQILNAVPDLDLISELPKFLSGLFEILEEPTAPDHLLTYLVASCQEINRLCLIVCKEFLKALPSATHLNTRELISIATHYCSSEHSLIKRTAISWVREFLELYKHALLPAVADLLQSILPAMSDAVDTALKELSQTVNQGLLRLVADSSSEELAAFNFDKTLTVLVGQLAIEAVDTRLAALRWLLMLREKMHRQVIDLDLEVFAEMSSSDDDDAEDCTDAAQLFFEGTMANILKLFDTDRTLLAQRGAYIIRTFCRFLGAERVYRSLAGSVLSSADPEFAPVMVQHLNVILLTATELSELRLAIRQCWCFSPVSTLSLCLLGQVYDHACDVLAKCGQAPPTVSFLVEVDKLVQLLESPIFTYLRLQLLEPHTYSYLIKCLYGLLMLLPQSTAFMTLKTRLEVMPVVASTLGDLDRANKDKSKGGNIGSGLPFAELLAHYDQIQARATTHVHA</sequence>
<dbReference type="SUPFAM" id="SSF48371">
    <property type="entry name" value="ARM repeat"/>
    <property type="match status" value="1"/>
</dbReference>
<dbReference type="InterPro" id="IPR021841">
    <property type="entry name" value="VAC14_Fig4p-bd"/>
</dbReference>
<dbReference type="eggNOG" id="KOG0212">
    <property type="taxonomic scope" value="Eukaryota"/>
</dbReference>
<dbReference type="AlphaFoldDB" id="A9UU99"/>
<dbReference type="InterPro" id="IPR021133">
    <property type="entry name" value="HEAT_type_2"/>
</dbReference>
<evidence type="ECO:0000256" key="4">
    <source>
        <dbReference type="ARBA" id="ARBA00023136"/>
    </source>
</evidence>
<accession>A9UU99</accession>
<dbReference type="FunCoup" id="A9UU99">
    <property type="interactions" value="1497"/>
</dbReference>
<dbReference type="PANTHER" id="PTHR16023">
    <property type="entry name" value="TAX1 BINDING PROTEIN-RELATED"/>
    <property type="match status" value="1"/>
</dbReference>
<dbReference type="InterPro" id="IPR026825">
    <property type="entry name" value="Vac14"/>
</dbReference>
<evidence type="ECO:0000259" key="6">
    <source>
        <dbReference type="Pfam" id="PF11916"/>
    </source>
</evidence>
<feature type="repeat" description="HEAT" evidence="5">
    <location>
        <begin position="99"/>
        <end position="134"/>
    </location>
</feature>
<reference evidence="7 8" key="1">
    <citation type="journal article" date="2008" name="Nature">
        <title>The genome of the choanoflagellate Monosiga brevicollis and the origin of metazoans.</title>
        <authorList>
            <consortium name="JGI Sequencing"/>
            <person name="King N."/>
            <person name="Westbrook M.J."/>
            <person name="Young S.L."/>
            <person name="Kuo A."/>
            <person name="Abedin M."/>
            <person name="Chapman J."/>
            <person name="Fairclough S."/>
            <person name="Hellsten U."/>
            <person name="Isogai Y."/>
            <person name="Letunic I."/>
            <person name="Marr M."/>
            <person name="Pincus D."/>
            <person name="Putnam N."/>
            <person name="Rokas A."/>
            <person name="Wright K.J."/>
            <person name="Zuzow R."/>
            <person name="Dirks W."/>
            <person name="Good M."/>
            <person name="Goodstein D."/>
            <person name="Lemons D."/>
            <person name="Li W."/>
            <person name="Lyons J.B."/>
            <person name="Morris A."/>
            <person name="Nichols S."/>
            <person name="Richter D.J."/>
            <person name="Salamov A."/>
            <person name="Bork P."/>
            <person name="Lim W.A."/>
            <person name="Manning G."/>
            <person name="Miller W.T."/>
            <person name="McGinnis W."/>
            <person name="Shapiro H."/>
            <person name="Tjian R."/>
            <person name="Grigoriev I.V."/>
            <person name="Rokhsar D."/>
        </authorList>
    </citation>
    <scope>NUCLEOTIDE SEQUENCE [LARGE SCALE GENOMIC DNA]</scope>
    <source>
        <strain evidence="8">MX1 / ATCC 50154</strain>
    </source>
</reference>
<dbReference type="InterPro" id="IPR016024">
    <property type="entry name" value="ARM-type_fold"/>
</dbReference>
<dbReference type="RefSeq" id="XP_001743808.1">
    <property type="nucleotide sequence ID" value="XM_001743756.1"/>
</dbReference>
<dbReference type="InterPro" id="IPR011989">
    <property type="entry name" value="ARM-like"/>
</dbReference>
<dbReference type="STRING" id="81824.A9UU99"/>
<evidence type="ECO:0000256" key="3">
    <source>
        <dbReference type="ARBA" id="ARBA00022737"/>
    </source>
</evidence>
<gene>
    <name evidence="7" type="ORF">MONBRDRAFT_23728</name>
</gene>